<reference evidence="9" key="1">
    <citation type="journal article" date="2006" name="Science">
        <title>Ancient noncoding elements conserved in the human genome.</title>
        <authorList>
            <person name="Venkatesh B."/>
            <person name="Kirkness E.F."/>
            <person name="Loh Y.H."/>
            <person name="Halpern A.L."/>
            <person name="Lee A.P."/>
            <person name="Johnson J."/>
            <person name="Dandona N."/>
            <person name="Viswanathan L.D."/>
            <person name="Tay A."/>
            <person name="Venter J.C."/>
            <person name="Strausberg R.L."/>
            <person name="Brenner S."/>
        </authorList>
    </citation>
    <scope>NUCLEOTIDE SEQUENCE [LARGE SCALE GENOMIC DNA]</scope>
</reference>
<dbReference type="InterPro" id="IPR000742">
    <property type="entry name" value="EGF"/>
</dbReference>
<dbReference type="Ensembl" id="ENSCMIT00000004005.1">
    <property type="protein sequence ID" value="ENSCMIP00000003859.1"/>
    <property type="gene ID" value="ENSCMIG00000002311.1"/>
</dbReference>
<evidence type="ECO:0000313" key="9">
    <source>
        <dbReference type="Proteomes" id="UP000314986"/>
    </source>
</evidence>
<reference evidence="9" key="3">
    <citation type="journal article" date="2014" name="Nature">
        <title>Elephant shark genome provides unique insights into gnathostome evolution.</title>
        <authorList>
            <consortium name="International Elephant Shark Genome Sequencing Consortium"/>
            <person name="Venkatesh B."/>
            <person name="Lee A.P."/>
            <person name="Ravi V."/>
            <person name="Maurya A.K."/>
            <person name="Lian M.M."/>
            <person name="Swann J.B."/>
            <person name="Ohta Y."/>
            <person name="Flajnik M.F."/>
            <person name="Sutoh Y."/>
            <person name="Kasahara M."/>
            <person name="Hoon S."/>
            <person name="Gangu V."/>
            <person name="Roy S.W."/>
            <person name="Irimia M."/>
            <person name="Korzh V."/>
            <person name="Kondrychyn I."/>
            <person name="Lim Z.W."/>
            <person name="Tay B.H."/>
            <person name="Tohari S."/>
            <person name="Kong K.W."/>
            <person name="Ho S."/>
            <person name="Lorente-Galdos B."/>
            <person name="Quilez J."/>
            <person name="Marques-Bonet T."/>
            <person name="Raney B.J."/>
            <person name="Ingham P.W."/>
            <person name="Tay A."/>
            <person name="Hillier L.W."/>
            <person name="Minx P."/>
            <person name="Boehm T."/>
            <person name="Wilson R.K."/>
            <person name="Brenner S."/>
            <person name="Warren W.C."/>
        </authorList>
    </citation>
    <scope>NUCLEOTIDE SEQUENCE [LARGE SCALE GENOMIC DNA]</scope>
</reference>
<reference evidence="8" key="5">
    <citation type="submission" date="2025-09" db="UniProtKB">
        <authorList>
            <consortium name="Ensembl"/>
        </authorList>
    </citation>
    <scope>IDENTIFICATION</scope>
</reference>
<dbReference type="InterPro" id="IPR018097">
    <property type="entry name" value="EGF_Ca-bd_CS"/>
</dbReference>
<dbReference type="SMART" id="SM00179">
    <property type="entry name" value="EGF_CA"/>
    <property type="match status" value="1"/>
</dbReference>
<reference evidence="8" key="4">
    <citation type="submission" date="2025-08" db="UniProtKB">
        <authorList>
            <consortium name="Ensembl"/>
        </authorList>
    </citation>
    <scope>IDENTIFICATION</scope>
</reference>
<evidence type="ECO:0000256" key="4">
    <source>
        <dbReference type="ARBA" id="ARBA00023157"/>
    </source>
</evidence>
<dbReference type="SMART" id="SM00042">
    <property type="entry name" value="CUB"/>
    <property type="match status" value="1"/>
</dbReference>
<evidence type="ECO:0000256" key="2">
    <source>
        <dbReference type="ARBA" id="ARBA00022729"/>
    </source>
</evidence>
<dbReference type="Pfam" id="PF00431">
    <property type="entry name" value="CUB"/>
    <property type="match status" value="1"/>
</dbReference>
<dbReference type="InterPro" id="IPR001881">
    <property type="entry name" value="EGF-like_Ca-bd_dom"/>
</dbReference>
<evidence type="ECO:0000256" key="3">
    <source>
        <dbReference type="ARBA" id="ARBA00022737"/>
    </source>
</evidence>
<dbReference type="PROSITE" id="PS00010">
    <property type="entry name" value="ASX_HYDROXYL"/>
    <property type="match status" value="1"/>
</dbReference>
<keyword evidence="4" id="KW-1015">Disulfide bond</keyword>
<proteinExistence type="predicted"/>
<feature type="domain" description="EGF-like" evidence="7">
    <location>
        <begin position="807"/>
        <end position="845"/>
    </location>
</feature>
<dbReference type="InterPro" id="IPR049883">
    <property type="entry name" value="NOTCH1_EGF-like"/>
</dbReference>
<sequence length="1192" mass="133337">MKCFFVGAQECREKEMKLFLLVDFLNVFILLLFHLNSTSGRSNGVKIKSNPADRKESLDYRMERARQEMMPSSTWVFYALSSCHRTVQGTSGWFFSPSYPDTYPENIWCNWTIRADRWQHFEVQIHGFTSQEACDQNADEIFIERVPGQAESLLVQACLNNTRHVYDTHALAVYVIFLSKNNPHRSERRFRVEYDVAPEMKTGSESEGLHTVDLKSKKVRADAKINESLHKAQFESFQSNGAKAENASLIRAIFPRNFLDTKATTSSGTSSDLNLEPVPAEWLGSLKVPLTLQPFQTKSYGFKEVDYSVALSSATKLLTSGSSVTEQKQVEADLNRVTRGSDVKMSDQVSNPIRGDMLNMFTLLEELYSSSELHQYVLPEYHQTPVVYPDVFQPGPPRTTVIPQKLSMTSELVGSQIQDIFRAQDIAERPRNVMSVSYSIGTLHEAVYHHPVHHSPRSGSGSLPLSVYQGEVNPMLESILFGSLVKLHLDETTRESLECTGCSLGVANSLLRATSKGAGSLFPCGTEIHDCIWPSFKSDEIEVVSDAVFQQKFDHTTIHPLETSSLFSDQWSNGRLEPESSMRSISYPVEGIAEVPTSSYGRTTYSNAVSRTESWDRGTEQWAAQSNWLTVVNSPSLDPAIKTGEAEGETVLNVQSSIKPSSVLPSVEWIASRHSYQGEVGGGFVREMPDPPKTNPGDYLFEVHIGVEFVGIDLKNSEEIEKRLKRSIPNLVTENLSSFSPTLKGLFLRDIDRTESPDMNFTYWLYFNSSDKPMYIPLKIQMDKLLNKPVTNLRSGEALVGLISIEDVDECLAGIAMCHTNTTCLNAFGSYFCHCTKGFEDDLTVSSIKCTETMKSDLVVGVTPPFESDQMEDGGQSVHSESFDQTWIEPSKSLGPGDVWRKMQTDHLPLSEPKSSALAATRRVDGEAPLRDSESLNGIQKLWPASSETYQQTRRKARPCTTLELEGSLKTTTYGIEGQFEWTHSEKLDRRSTSQLHSSRYSNLGQEHERPKLYESEYFIQTPTYQMNVRSFQPVAPKHRHGPVAGSPGVPTAEVWSSEVEWQKGTQESRWSPTSPPAPLLSAALDTINTEQFLGFQLSILPSSVSLTRIWTTLDEVDIDSGATPTISDPHKPRIGGNLFEVSAGVELDGVVYKNLHELEKKVLNAVQTLIMESLSSFSPPIREMYLSNVKR</sequence>
<dbReference type="InParanoid" id="A0A4W3H180"/>
<dbReference type="InterPro" id="IPR035914">
    <property type="entry name" value="Sperma_CUB_dom_sf"/>
</dbReference>
<dbReference type="FunFam" id="2.10.25.10:FF:000038">
    <property type="entry name" value="Fibrillin 2"/>
    <property type="match status" value="1"/>
</dbReference>
<evidence type="ECO:0000256" key="5">
    <source>
        <dbReference type="PROSITE-ProRule" id="PRU00076"/>
    </source>
</evidence>
<dbReference type="SUPFAM" id="SSF49854">
    <property type="entry name" value="Spermadhesin, CUB domain"/>
    <property type="match status" value="1"/>
</dbReference>
<accession>A0A4W3H180</accession>
<dbReference type="Pfam" id="PF07645">
    <property type="entry name" value="EGF_CA"/>
    <property type="match status" value="1"/>
</dbReference>
<comment type="caution">
    <text evidence="5">Lacks conserved residue(s) required for the propagation of feature annotation.</text>
</comment>
<dbReference type="SUPFAM" id="SSF57196">
    <property type="entry name" value="EGF/Laminin"/>
    <property type="match status" value="1"/>
</dbReference>
<dbReference type="AlphaFoldDB" id="A0A4W3H180"/>
<name>A0A4W3H180_CALMI</name>
<evidence type="ECO:0000313" key="8">
    <source>
        <dbReference type="Ensembl" id="ENSCMIP00000003859.1"/>
    </source>
</evidence>
<dbReference type="CDD" id="cd00054">
    <property type="entry name" value="EGF_CA"/>
    <property type="match status" value="1"/>
</dbReference>
<dbReference type="GO" id="GO:0005509">
    <property type="term" value="F:calcium ion binding"/>
    <property type="evidence" value="ECO:0007669"/>
    <property type="project" value="InterPro"/>
</dbReference>
<dbReference type="STRING" id="7868.ENSCMIP00000003859"/>
<dbReference type="PROSITE" id="PS01187">
    <property type="entry name" value="EGF_CA"/>
    <property type="match status" value="1"/>
</dbReference>
<evidence type="ECO:0000259" key="7">
    <source>
        <dbReference type="PROSITE" id="PS50026"/>
    </source>
</evidence>
<keyword evidence="1 5" id="KW-0245">EGF-like domain</keyword>
<organism evidence="8 9">
    <name type="scientific">Callorhinchus milii</name>
    <name type="common">Ghost shark</name>
    <dbReference type="NCBI Taxonomy" id="7868"/>
    <lineage>
        <taxon>Eukaryota</taxon>
        <taxon>Metazoa</taxon>
        <taxon>Chordata</taxon>
        <taxon>Craniata</taxon>
        <taxon>Vertebrata</taxon>
        <taxon>Chondrichthyes</taxon>
        <taxon>Holocephali</taxon>
        <taxon>Chimaeriformes</taxon>
        <taxon>Callorhinchidae</taxon>
        <taxon>Callorhinchus</taxon>
    </lineage>
</organism>
<evidence type="ECO:0000256" key="1">
    <source>
        <dbReference type="ARBA" id="ARBA00022536"/>
    </source>
</evidence>
<dbReference type="GeneTree" id="ENSGT01110000269444"/>
<dbReference type="InterPro" id="IPR000152">
    <property type="entry name" value="EGF-type_Asp/Asn_hydroxyl_site"/>
</dbReference>
<dbReference type="PROSITE" id="PS50026">
    <property type="entry name" value="EGF_3"/>
    <property type="match status" value="1"/>
</dbReference>
<feature type="domain" description="CUB" evidence="6">
    <location>
        <begin position="83"/>
        <end position="197"/>
    </location>
</feature>
<dbReference type="Proteomes" id="UP000314986">
    <property type="component" value="Unassembled WGS sequence"/>
</dbReference>
<keyword evidence="9" id="KW-1185">Reference proteome</keyword>
<evidence type="ECO:0000259" key="6">
    <source>
        <dbReference type="PROSITE" id="PS01180"/>
    </source>
</evidence>
<dbReference type="PROSITE" id="PS01180">
    <property type="entry name" value="CUB"/>
    <property type="match status" value="1"/>
</dbReference>
<dbReference type="InterPro" id="IPR000859">
    <property type="entry name" value="CUB_dom"/>
</dbReference>
<dbReference type="CDD" id="cd00041">
    <property type="entry name" value="CUB"/>
    <property type="match status" value="1"/>
</dbReference>
<keyword evidence="3" id="KW-0677">Repeat</keyword>
<keyword evidence="2" id="KW-0732">Signal</keyword>
<reference evidence="9" key="2">
    <citation type="journal article" date="2007" name="PLoS Biol.">
        <title>Survey sequencing and comparative analysis of the elephant shark (Callorhinchus milii) genome.</title>
        <authorList>
            <person name="Venkatesh B."/>
            <person name="Kirkness E.F."/>
            <person name="Loh Y.H."/>
            <person name="Halpern A.L."/>
            <person name="Lee A.P."/>
            <person name="Johnson J."/>
            <person name="Dandona N."/>
            <person name="Viswanathan L.D."/>
            <person name="Tay A."/>
            <person name="Venter J.C."/>
            <person name="Strausberg R.L."/>
            <person name="Brenner S."/>
        </authorList>
    </citation>
    <scope>NUCLEOTIDE SEQUENCE [LARGE SCALE GENOMIC DNA]</scope>
</reference>
<protein>
    <submittedName>
        <fullName evidence="8">Uncharacterized LOC103178020</fullName>
    </submittedName>
</protein>
<dbReference type="Gene3D" id="2.10.25.10">
    <property type="entry name" value="Laminin"/>
    <property type="match status" value="1"/>
</dbReference>
<dbReference type="Gene3D" id="2.60.120.290">
    <property type="entry name" value="Spermadhesin, CUB domain"/>
    <property type="match status" value="1"/>
</dbReference>